<evidence type="ECO:0000313" key="2">
    <source>
        <dbReference type="Proteomes" id="UP001552299"/>
    </source>
</evidence>
<keyword evidence="2" id="KW-1185">Reference proteome</keyword>
<dbReference type="AlphaFoldDB" id="A0ABD0W2S9"/>
<dbReference type="EMBL" id="JANQDX010000002">
    <property type="protein sequence ID" value="KAL0927448.1"/>
    <property type="molecule type" value="Genomic_DNA"/>
</dbReference>
<sequence>MTHLTLFVHPSKVSNIFSTVLTNRVQPSAFSVEDRHSRKNPPVVEASWLGKQKRPKPVIRPFETDT</sequence>
<evidence type="ECO:0000313" key="1">
    <source>
        <dbReference type="EMBL" id="KAL0927448.1"/>
    </source>
</evidence>
<protein>
    <submittedName>
        <fullName evidence="1">Uncharacterized protein</fullName>
    </submittedName>
</protein>
<gene>
    <name evidence="1" type="ORF">M5K25_001616</name>
</gene>
<dbReference type="Proteomes" id="UP001552299">
    <property type="component" value="Unassembled WGS sequence"/>
</dbReference>
<comment type="caution">
    <text evidence="1">The sequence shown here is derived from an EMBL/GenBank/DDBJ whole genome shotgun (WGS) entry which is preliminary data.</text>
</comment>
<name>A0ABD0W2S9_DENTH</name>
<reference evidence="1 2" key="1">
    <citation type="journal article" date="2024" name="Plant Biotechnol. J.">
        <title>Dendrobium thyrsiflorum genome and its molecular insights into genes involved in important horticultural traits.</title>
        <authorList>
            <person name="Chen B."/>
            <person name="Wang J.Y."/>
            <person name="Zheng P.J."/>
            <person name="Li K.L."/>
            <person name="Liang Y.M."/>
            <person name="Chen X.F."/>
            <person name="Zhang C."/>
            <person name="Zhao X."/>
            <person name="He X."/>
            <person name="Zhang G.Q."/>
            <person name="Liu Z.J."/>
            <person name="Xu Q."/>
        </authorList>
    </citation>
    <scope>NUCLEOTIDE SEQUENCE [LARGE SCALE GENOMIC DNA]</scope>
    <source>
        <strain evidence="1">GZMU011</strain>
    </source>
</reference>
<accession>A0ABD0W2S9</accession>
<proteinExistence type="predicted"/>
<organism evidence="1 2">
    <name type="scientific">Dendrobium thyrsiflorum</name>
    <name type="common">Pinecone-like raceme dendrobium</name>
    <name type="synonym">Orchid</name>
    <dbReference type="NCBI Taxonomy" id="117978"/>
    <lineage>
        <taxon>Eukaryota</taxon>
        <taxon>Viridiplantae</taxon>
        <taxon>Streptophyta</taxon>
        <taxon>Embryophyta</taxon>
        <taxon>Tracheophyta</taxon>
        <taxon>Spermatophyta</taxon>
        <taxon>Magnoliopsida</taxon>
        <taxon>Liliopsida</taxon>
        <taxon>Asparagales</taxon>
        <taxon>Orchidaceae</taxon>
        <taxon>Epidendroideae</taxon>
        <taxon>Malaxideae</taxon>
        <taxon>Dendrobiinae</taxon>
        <taxon>Dendrobium</taxon>
    </lineage>
</organism>